<dbReference type="PANTHER" id="PTHR39173">
    <property type="entry name" value="ACETYLTRANSFERASE"/>
    <property type="match status" value="1"/>
</dbReference>
<dbReference type="InterPro" id="IPR016181">
    <property type="entry name" value="Acyl_CoA_acyltransferase"/>
</dbReference>
<dbReference type="OrthoDB" id="9804153at2"/>
<dbReference type="Proteomes" id="UP000285092">
    <property type="component" value="Unassembled WGS sequence"/>
</dbReference>
<comment type="caution">
    <text evidence="2">The sequence shown here is derived from an EMBL/GenBank/DDBJ whole genome shotgun (WGS) entry which is preliminary data.</text>
</comment>
<evidence type="ECO:0000259" key="1">
    <source>
        <dbReference type="PROSITE" id="PS51186"/>
    </source>
</evidence>
<evidence type="ECO:0000313" key="2">
    <source>
        <dbReference type="EMBL" id="RIV79257.1"/>
    </source>
</evidence>
<dbReference type="GO" id="GO:0016747">
    <property type="term" value="F:acyltransferase activity, transferring groups other than amino-acyl groups"/>
    <property type="evidence" value="ECO:0007669"/>
    <property type="project" value="InterPro"/>
</dbReference>
<feature type="domain" description="N-acetyltransferase" evidence="1">
    <location>
        <begin position="1"/>
        <end position="137"/>
    </location>
</feature>
<protein>
    <submittedName>
        <fullName evidence="2">GNAT family N-acetyltransferase</fullName>
    </submittedName>
</protein>
<dbReference type="Gene3D" id="3.40.630.30">
    <property type="match status" value="1"/>
</dbReference>
<gene>
    <name evidence="2" type="ORF">D2V04_04445</name>
</gene>
<dbReference type="InterPro" id="IPR000182">
    <property type="entry name" value="GNAT_dom"/>
</dbReference>
<dbReference type="AlphaFoldDB" id="A0A418NIU6"/>
<accession>A0A418NIU6</accession>
<proteinExistence type="predicted"/>
<keyword evidence="2" id="KW-0808">Transferase</keyword>
<evidence type="ECO:0000313" key="3">
    <source>
        <dbReference type="Proteomes" id="UP000285092"/>
    </source>
</evidence>
<dbReference type="Pfam" id="PF13302">
    <property type="entry name" value="Acetyltransf_3"/>
    <property type="match status" value="1"/>
</dbReference>
<sequence>MSVELSFQAVHRDDSGHGELEMALYRIVSNGASVGELVLRLRSMSATRLYHGDVGYRVREQHRGQGYAAAALRQLPPIALKFGFTELWFTCAPDNVASRKTLERAGAAHLETIQVPQETQVDQQIPQTMLRYRLIIAPTLKERCSHCTATQS</sequence>
<reference evidence="2 3" key="1">
    <citation type="submission" date="2018-08" db="EMBL/GenBank/DDBJ databases">
        <title>Altererythrobacter sp.Ery1 and Ery12, the genome sequencing of novel strains in genus Alterythrobacter.</title>
        <authorList>
            <person name="Cheng H."/>
            <person name="Wu Y.-H."/>
            <person name="Fang C."/>
            <person name="Xu X.-W."/>
        </authorList>
    </citation>
    <scope>NUCLEOTIDE SEQUENCE [LARGE SCALE GENOMIC DNA]</scope>
    <source>
        <strain evidence="2 3">Ery1</strain>
    </source>
</reference>
<dbReference type="PANTHER" id="PTHR39173:SF1">
    <property type="entry name" value="ACETYLTRANSFERASE"/>
    <property type="match status" value="1"/>
</dbReference>
<dbReference type="PROSITE" id="PS51186">
    <property type="entry name" value="GNAT"/>
    <property type="match status" value="1"/>
</dbReference>
<name>A0A418NIU6_9SPHN</name>
<dbReference type="EMBL" id="QXFK01000014">
    <property type="protein sequence ID" value="RIV79257.1"/>
    <property type="molecule type" value="Genomic_DNA"/>
</dbReference>
<dbReference type="SUPFAM" id="SSF55729">
    <property type="entry name" value="Acyl-CoA N-acyltransferases (Nat)"/>
    <property type="match status" value="1"/>
</dbReference>
<organism evidence="2 3">
    <name type="scientific">Pelagerythrobacter aerophilus</name>
    <dbReference type="NCBI Taxonomy" id="2306995"/>
    <lineage>
        <taxon>Bacteria</taxon>
        <taxon>Pseudomonadati</taxon>
        <taxon>Pseudomonadota</taxon>
        <taxon>Alphaproteobacteria</taxon>
        <taxon>Sphingomonadales</taxon>
        <taxon>Erythrobacteraceae</taxon>
        <taxon>Pelagerythrobacter</taxon>
    </lineage>
</organism>
<keyword evidence="3" id="KW-1185">Reference proteome</keyword>